<dbReference type="AlphaFoldDB" id="A0AA36N3Q2"/>
<keyword evidence="2" id="KW-1185">Reference proteome</keyword>
<evidence type="ECO:0000313" key="2">
    <source>
        <dbReference type="Proteomes" id="UP001178507"/>
    </source>
</evidence>
<comment type="caution">
    <text evidence="1">The sequence shown here is derived from an EMBL/GenBank/DDBJ whole genome shotgun (WGS) entry which is preliminary data.</text>
</comment>
<sequence>MAPKRAVLGAGYATDQMTNEMVELIERLENMSVEDLSNLQTQYDAELATIQMKMNLPKDRRSQIEYDNPAIAAKAKARAKSEANARALELKREGSTTISAMTMPAGTVVQSVINKNKTVGKARSRIIKLSGSFPLVGKKNGMLKRDILIIDVNGKVLGDRLFIYNTSSITKPDEMNKVVMTMTQKRSPSLSFQMVMLLMRLQSPMMMLTLLVRKTDFWS</sequence>
<protein>
    <submittedName>
        <fullName evidence="1">Uncharacterized protein</fullName>
    </submittedName>
</protein>
<accession>A0AA36N3Q2</accession>
<name>A0AA36N3Q2_9DINO</name>
<dbReference type="Proteomes" id="UP001178507">
    <property type="component" value="Unassembled WGS sequence"/>
</dbReference>
<gene>
    <name evidence="1" type="ORF">EVOR1521_LOCUS14295</name>
</gene>
<dbReference type="EMBL" id="CAUJNA010001686">
    <property type="protein sequence ID" value="CAJ1388426.1"/>
    <property type="molecule type" value="Genomic_DNA"/>
</dbReference>
<proteinExistence type="predicted"/>
<reference evidence="1" key="1">
    <citation type="submission" date="2023-08" db="EMBL/GenBank/DDBJ databases">
        <authorList>
            <person name="Chen Y."/>
            <person name="Shah S."/>
            <person name="Dougan E. K."/>
            <person name="Thang M."/>
            <person name="Chan C."/>
        </authorList>
    </citation>
    <scope>NUCLEOTIDE SEQUENCE</scope>
</reference>
<evidence type="ECO:0000313" key="1">
    <source>
        <dbReference type="EMBL" id="CAJ1388426.1"/>
    </source>
</evidence>
<organism evidence="1 2">
    <name type="scientific">Effrenium voratum</name>
    <dbReference type="NCBI Taxonomy" id="2562239"/>
    <lineage>
        <taxon>Eukaryota</taxon>
        <taxon>Sar</taxon>
        <taxon>Alveolata</taxon>
        <taxon>Dinophyceae</taxon>
        <taxon>Suessiales</taxon>
        <taxon>Symbiodiniaceae</taxon>
        <taxon>Effrenium</taxon>
    </lineage>
</organism>